<proteinExistence type="predicted"/>
<sequence length="526" mass="55771">MAAPSNISNPEISLTATPPPAMISSASSKNNSNSGVSVSNQSRRAGAKAAVSSPWTQIVRGESEPVVSVSLSSTAPAATQVSAGVVEQLAAATEGEGVEYGSGNAGKKPAWNKPSNGAGAAAAAEAPPVMGAHLWPALSETATRGGSSTKSSSDSLKGLAEGSSSTPSVVVSQGKFRIGSGMATSLSQKQVGNNGNPNSAPTTNHTAQVRQRFTRRNTAGTSSNGGLPQPPAPQGPVVEIPHNPSPRDHSQKSGFVSQSHSGNDHPQQRNSYRNRNGGTHPRGDGSHHHNYGGKRDQDRGNQDWNAHRNYNGRDAHMQPQRVVQRFMRPPPPPPGSAPFIPPGPMRPYVSPMGFPDFGAVYYVAPPPLDALRGVPFIGPSPPHTLFFHAPDPQLQSRIVNQIDYYFSNENLIKDTYLRQNMDDQGWVAIKLIAGFNKVSLLTDSIQLILDALRSSTVVEVQGDKIRRRNDWMRWIMPQINQVDAHAETISRSSSGDLNSQLPRSSSVGTGPISIQGGSDLSGKITN</sequence>
<evidence type="ECO:0000256" key="3">
    <source>
        <dbReference type="SAM" id="MobiDB-lite"/>
    </source>
</evidence>
<name>A0ABQ8HPG3_9ROSI</name>
<dbReference type="InterPro" id="IPR036390">
    <property type="entry name" value="WH_DNA-bd_sf"/>
</dbReference>
<dbReference type="Pfam" id="PF05383">
    <property type="entry name" value="La"/>
    <property type="match status" value="1"/>
</dbReference>
<dbReference type="Proteomes" id="UP000827721">
    <property type="component" value="Unassembled WGS sequence"/>
</dbReference>
<dbReference type="PROSITE" id="PS50961">
    <property type="entry name" value="HTH_LA"/>
    <property type="match status" value="1"/>
</dbReference>
<feature type="compositionally biased region" description="Polar residues" evidence="3">
    <location>
        <begin position="185"/>
        <end position="224"/>
    </location>
</feature>
<feature type="region of interest" description="Disordered" evidence="3">
    <location>
        <begin position="492"/>
        <end position="526"/>
    </location>
</feature>
<feature type="compositionally biased region" description="Polar residues" evidence="3">
    <location>
        <begin position="515"/>
        <end position="526"/>
    </location>
</feature>
<reference evidence="5 6" key="1">
    <citation type="submission" date="2021-02" db="EMBL/GenBank/DDBJ databases">
        <title>Plant Genome Project.</title>
        <authorList>
            <person name="Zhang R.-G."/>
        </authorList>
    </citation>
    <scope>NUCLEOTIDE SEQUENCE [LARGE SCALE GENOMIC DNA]</scope>
    <source>
        <tissue evidence="5">Leaves</tissue>
    </source>
</reference>
<keyword evidence="1 2" id="KW-0694">RNA-binding</keyword>
<organism evidence="5 6">
    <name type="scientific">Xanthoceras sorbifolium</name>
    <dbReference type="NCBI Taxonomy" id="99658"/>
    <lineage>
        <taxon>Eukaryota</taxon>
        <taxon>Viridiplantae</taxon>
        <taxon>Streptophyta</taxon>
        <taxon>Embryophyta</taxon>
        <taxon>Tracheophyta</taxon>
        <taxon>Spermatophyta</taxon>
        <taxon>Magnoliopsida</taxon>
        <taxon>eudicotyledons</taxon>
        <taxon>Gunneridae</taxon>
        <taxon>Pentapetalae</taxon>
        <taxon>rosids</taxon>
        <taxon>malvids</taxon>
        <taxon>Sapindales</taxon>
        <taxon>Sapindaceae</taxon>
        <taxon>Xanthoceroideae</taxon>
        <taxon>Xanthoceras</taxon>
    </lineage>
</organism>
<dbReference type="InterPro" id="IPR045180">
    <property type="entry name" value="La_dom_prot"/>
</dbReference>
<dbReference type="SMART" id="SM00715">
    <property type="entry name" value="LA"/>
    <property type="match status" value="1"/>
</dbReference>
<dbReference type="EMBL" id="JAFEMO010000008">
    <property type="protein sequence ID" value="KAH7566230.1"/>
    <property type="molecule type" value="Genomic_DNA"/>
</dbReference>
<dbReference type="PANTHER" id="PTHR22792:SF132">
    <property type="entry name" value="LA-RELATED PROTEIN 1"/>
    <property type="match status" value="1"/>
</dbReference>
<feature type="compositionally biased region" description="Low complexity" evidence="3">
    <location>
        <begin position="24"/>
        <end position="42"/>
    </location>
</feature>
<feature type="region of interest" description="Disordered" evidence="3">
    <location>
        <begin position="185"/>
        <end position="316"/>
    </location>
</feature>
<dbReference type="SUPFAM" id="SSF46785">
    <property type="entry name" value="Winged helix' DNA-binding domain"/>
    <property type="match status" value="1"/>
</dbReference>
<protein>
    <recommendedName>
        <fullName evidence="4">HTH La-type RNA-binding domain-containing protein</fullName>
    </recommendedName>
</protein>
<dbReference type="PANTHER" id="PTHR22792">
    <property type="entry name" value="LUPUS LA PROTEIN-RELATED"/>
    <property type="match status" value="1"/>
</dbReference>
<comment type="caution">
    <text evidence="5">The sequence shown here is derived from an EMBL/GenBank/DDBJ whole genome shotgun (WGS) entry which is preliminary data.</text>
</comment>
<evidence type="ECO:0000259" key="4">
    <source>
        <dbReference type="PROSITE" id="PS50961"/>
    </source>
</evidence>
<evidence type="ECO:0000313" key="5">
    <source>
        <dbReference type="EMBL" id="KAH7566230.1"/>
    </source>
</evidence>
<feature type="compositionally biased region" description="Polar residues" evidence="3">
    <location>
        <begin position="252"/>
        <end position="261"/>
    </location>
</feature>
<dbReference type="Gene3D" id="1.10.10.10">
    <property type="entry name" value="Winged helix-like DNA-binding domain superfamily/Winged helix DNA-binding domain"/>
    <property type="match status" value="1"/>
</dbReference>
<accession>A0ABQ8HPG3</accession>
<feature type="region of interest" description="Disordered" evidence="3">
    <location>
        <begin position="1"/>
        <end position="55"/>
    </location>
</feature>
<dbReference type="InterPro" id="IPR006630">
    <property type="entry name" value="La_HTH"/>
</dbReference>
<feature type="compositionally biased region" description="Polar residues" evidence="3">
    <location>
        <begin position="1"/>
        <end position="16"/>
    </location>
</feature>
<feature type="region of interest" description="Disordered" evidence="3">
    <location>
        <begin position="95"/>
        <end position="124"/>
    </location>
</feature>
<feature type="compositionally biased region" description="Basic and acidic residues" evidence="3">
    <location>
        <begin position="281"/>
        <end position="301"/>
    </location>
</feature>
<evidence type="ECO:0000256" key="2">
    <source>
        <dbReference type="PROSITE-ProRule" id="PRU00332"/>
    </source>
</evidence>
<keyword evidence="6" id="KW-1185">Reference proteome</keyword>
<evidence type="ECO:0000313" key="6">
    <source>
        <dbReference type="Proteomes" id="UP000827721"/>
    </source>
</evidence>
<gene>
    <name evidence="5" type="ORF">JRO89_XS08G0121600</name>
</gene>
<dbReference type="InterPro" id="IPR036388">
    <property type="entry name" value="WH-like_DNA-bd_sf"/>
</dbReference>
<dbReference type="CDD" id="cd07323">
    <property type="entry name" value="LAM"/>
    <property type="match status" value="1"/>
</dbReference>
<feature type="compositionally biased region" description="Polar residues" evidence="3">
    <location>
        <begin position="268"/>
        <end position="277"/>
    </location>
</feature>
<evidence type="ECO:0000256" key="1">
    <source>
        <dbReference type="ARBA" id="ARBA00022884"/>
    </source>
</evidence>
<feature type="compositionally biased region" description="Low complexity" evidence="3">
    <location>
        <begin position="145"/>
        <end position="159"/>
    </location>
</feature>
<feature type="region of interest" description="Disordered" evidence="3">
    <location>
        <begin position="141"/>
        <end position="170"/>
    </location>
</feature>
<feature type="domain" description="HTH La-type RNA-binding" evidence="4">
    <location>
        <begin position="388"/>
        <end position="477"/>
    </location>
</feature>
<feature type="compositionally biased region" description="Polar residues" evidence="3">
    <location>
        <begin position="492"/>
        <end position="508"/>
    </location>
</feature>